<evidence type="ECO:0000313" key="2">
    <source>
        <dbReference type="EMBL" id="KAG2290664.1"/>
    </source>
</evidence>
<dbReference type="AlphaFoldDB" id="A0A8X7RRZ6"/>
<keyword evidence="3" id="KW-1185">Reference proteome</keyword>
<gene>
    <name evidence="2" type="ORF">Bca52824_050268</name>
</gene>
<sequence>MGFAPERRFVERSSPLISFLQISSLFFIDSSRECLLHVDPAEERRDTKRHQEYINMLGNVHDSEYGIPRRCPCGGRMIDEVRVKEEHETHPGKRFFTCINYEVRDTSEHSYNMCQEEIEHLRKRVDEAEEVIKWVPNLKRQIESVEAQVKRLALLVDRLTGGVYNLTVQVDTMEKVCFD</sequence>
<dbReference type="Proteomes" id="UP000886595">
    <property type="component" value="Unassembled WGS sequence"/>
</dbReference>
<name>A0A8X7RRZ6_BRACI</name>
<organism evidence="2 3">
    <name type="scientific">Brassica carinata</name>
    <name type="common">Ethiopian mustard</name>
    <name type="synonym">Abyssinian cabbage</name>
    <dbReference type="NCBI Taxonomy" id="52824"/>
    <lineage>
        <taxon>Eukaryota</taxon>
        <taxon>Viridiplantae</taxon>
        <taxon>Streptophyta</taxon>
        <taxon>Embryophyta</taxon>
        <taxon>Tracheophyta</taxon>
        <taxon>Spermatophyta</taxon>
        <taxon>Magnoliopsida</taxon>
        <taxon>eudicotyledons</taxon>
        <taxon>Gunneridae</taxon>
        <taxon>Pentapetalae</taxon>
        <taxon>rosids</taxon>
        <taxon>malvids</taxon>
        <taxon>Brassicales</taxon>
        <taxon>Brassicaceae</taxon>
        <taxon>Brassiceae</taxon>
        <taxon>Brassica</taxon>
    </lineage>
</organism>
<feature type="coiled-coil region" evidence="1">
    <location>
        <begin position="111"/>
        <end position="155"/>
    </location>
</feature>
<evidence type="ECO:0000256" key="1">
    <source>
        <dbReference type="SAM" id="Coils"/>
    </source>
</evidence>
<keyword evidence="1" id="KW-0175">Coiled coil</keyword>
<proteinExistence type="predicted"/>
<evidence type="ECO:0000313" key="3">
    <source>
        <dbReference type="Proteomes" id="UP000886595"/>
    </source>
</evidence>
<dbReference type="EMBL" id="JAAMPC010000010">
    <property type="protein sequence ID" value="KAG2290664.1"/>
    <property type="molecule type" value="Genomic_DNA"/>
</dbReference>
<accession>A0A8X7RRZ6</accession>
<protein>
    <submittedName>
        <fullName evidence="2">Uncharacterized protein</fullName>
    </submittedName>
</protein>
<reference evidence="2 3" key="1">
    <citation type="submission" date="2020-02" db="EMBL/GenBank/DDBJ databases">
        <authorList>
            <person name="Ma Q."/>
            <person name="Huang Y."/>
            <person name="Song X."/>
            <person name="Pei D."/>
        </authorList>
    </citation>
    <scope>NUCLEOTIDE SEQUENCE [LARGE SCALE GENOMIC DNA]</scope>
    <source>
        <strain evidence="2">Sxm20200214</strain>
        <tissue evidence="2">Leaf</tissue>
    </source>
</reference>
<dbReference type="OrthoDB" id="1129285at2759"/>
<comment type="caution">
    <text evidence="2">The sequence shown here is derived from an EMBL/GenBank/DDBJ whole genome shotgun (WGS) entry which is preliminary data.</text>
</comment>